<comment type="caution">
    <text evidence="1">The sequence shown here is derived from an EMBL/GenBank/DDBJ whole genome shotgun (WGS) entry which is preliminary data.</text>
</comment>
<name>A0AAW5KLQ8_9FIRM</name>
<proteinExistence type="predicted"/>
<accession>A0AAW5KLQ8</accession>
<protein>
    <submittedName>
        <fullName evidence="1">Glycosyltransferase family 1 protein</fullName>
    </submittedName>
</protein>
<dbReference type="CDD" id="cd03812">
    <property type="entry name" value="GT4_CapH-like"/>
    <property type="match status" value="1"/>
</dbReference>
<dbReference type="AlphaFoldDB" id="A0AAW5KLQ8"/>
<dbReference type="EMBL" id="JANGCN010000036">
    <property type="protein sequence ID" value="MCQ5154081.1"/>
    <property type="molecule type" value="Genomic_DNA"/>
</dbReference>
<dbReference type="Pfam" id="PF13692">
    <property type="entry name" value="Glyco_trans_1_4"/>
    <property type="match status" value="1"/>
</dbReference>
<organism evidence="1 2">
    <name type="scientific">Ruminococcus bicirculans</name>
    <name type="common">ex Wegman et al. 2014</name>
    <dbReference type="NCBI Taxonomy" id="1160721"/>
    <lineage>
        <taxon>Bacteria</taxon>
        <taxon>Bacillati</taxon>
        <taxon>Bacillota</taxon>
        <taxon>Clostridia</taxon>
        <taxon>Eubacteriales</taxon>
        <taxon>Oscillospiraceae</taxon>
        <taxon>Ruminococcus</taxon>
    </lineage>
</organism>
<evidence type="ECO:0000313" key="1">
    <source>
        <dbReference type="EMBL" id="MCQ5154081.1"/>
    </source>
</evidence>
<dbReference type="RefSeq" id="WP_256322471.1">
    <property type="nucleotide sequence ID" value="NZ_JANGCN010000036.1"/>
</dbReference>
<dbReference type="PANTHER" id="PTHR12526">
    <property type="entry name" value="GLYCOSYLTRANSFERASE"/>
    <property type="match status" value="1"/>
</dbReference>
<dbReference type="Proteomes" id="UP001206236">
    <property type="component" value="Unassembled WGS sequence"/>
</dbReference>
<dbReference type="PANTHER" id="PTHR12526:SF637">
    <property type="entry name" value="GLYCOSYLTRANSFERASE EPSF-RELATED"/>
    <property type="match status" value="1"/>
</dbReference>
<dbReference type="SUPFAM" id="SSF53756">
    <property type="entry name" value="UDP-Glycosyltransferase/glycogen phosphorylase"/>
    <property type="match status" value="1"/>
</dbReference>
<reference evidence="1" key="1">
    <citation type="submission" date="2022-06" db="EMBL/GenBank/DDBJ databases">
        <title>Isolation of gut microbiota from human fecal samples.</title>
        <authorList>
            <person name="Pamer E.G."/>
            <person name="Barat B."/>
            <person name="Waligurski E."/>
            <person name="Medina S."/>
            <person name="Paddock L."/>
            <person name="Mostad J."/>
        </authorList>
    </citation>
    <scope>NUCLEOTIDE SEQUENCE</scope>
    <source>
        <strain evidence="1">DFI.5.57</strain>
    </source>
</reference>
<sequence>MKRVLCLISGMNAGGAETFLMKLYRQLDKTKYQMDFCINVFDKCFYEEEILALGGKIYRIPPKSVSRVAFKKQLYDIVKANHYNYVLRVTSNAFGFMDLKIAHRAGANVCAARSSNSSDGEGLKAKVAHKLGRLLYSKYVNVKIAPSDLAAKYTFGKKDYERGSVNILHNAIDINKYGFDANMRLHTRSKFGISDDIMVLGHVGRFMTQKNHIFLLEIFSKYIKLNKNSILMLVGGGELESKIKQRASELGIYEKIIFTGVRSDVPALLSAMDLFVFPSLYEGMPNTVIEAQATGLPCIVSNTITREADITGLVHYLPLGNAGEWANYFEQLPHVIRGTPIQKFKENCYDIESVTEQFVNLIFRE</sequence>
<evidence type="ECO:0000313" key="2">
    <source>
        <dbReference type="Proteomes" id="UP001206236"/>
    </source>
</evidence>
<dbReference type="Gene3D" id="3.40.50.2000">
    <property type="entry name" value="Glycogen Phosphorylase B"/>
    <property type="match status" value="2"/>
</dbReference>
<gene>
    <name evidence="1" type="ORF">NE632_12295</name>
</gene>